<dbReference type="Pfam" id="PF00072">
    <property type="entry name" value="Response_reg"/>
    <property type="match status" value="2"/>
</dbReference>
<evidence type="ECO:0000256" key="6">
    <source>
        <dbReference type="ARBA" id="ARBA00022777"/>
    </source>
</evidence>
<evidence type="ECO:0000313" key="13">
    <source>
        <dbReference type="Proteomes" id="UP000612585"/>
    </source>
</evidence>
<dbReference type="GO" id="GO:0005886">
    <property type="term" value="C:plasma membrane"/>
    <property type="evidence" value="ECO:0007669"/>
    <property type="project" value="UniProtKB-SubCell"/>
</dbReference>
<keyword evidence="6" id="KW-0418">Kinase</keyword>
<dbReference type="PANTHER" id="PTHR43047:SF72">
    <property type="entry name" value="OSMOSENSING HISTIDINE PROTEIN KINASE SLN1"/>
    <property type="match status" value="1"/>
</dbReference>
<dbReference type="PRINTS" id="PR00344">
    <property type="entry name" value="BCTRLSENSOR"/>
</dbReference>
<proteinExistence type="predicted"/>
<dbReference type="Pfam" id="PF02518">
    <property type="entry name" value="HATPase_c"/>
    <property type="match status" value="1"/>
</dbReference>
<keyword evidence="9" id="KW-1133">Transmembrane helix</keyword>
<comment type="caution">
    <text evidence="8">Lacks conserved residue(s) required for the propagation of feature annotation.</text>
</comment>
<dbReference type="FunFam" id="3.30.565.10:FF:000006">
    <property type="entry name" value="Sensor histidine kinase WalK"/>
    <property type="match status" value="1"/>
</dbReference>
<feature type="transmembrane region" description="Helical" evidence="9">
    <location>
        <begin position="12"/>
        <end position="32"/>
    </location>
</feature>
<dbReference type="SMART" id="SM00448">
    <property type="entry name" value="REC"/>
    <property type="match status" value="2"/>
</dbReference>
<feature type="domain" description="Response regulatory" evidence="11">
    <location>
        <begin position="585"/>
        <end position="698"/>
    </location>
</feature>
<dbReference type="InterPro" id="IPR001789">
    <property type="entry name" value="Sig_transdc_resp-reg_receiver"/>
</dbReference>
<evidence type="ECO:0000256" key="7">
    <source>
        <dbReference type="ARBA" id="ARBA00023012"/>
    </source>
</evidence>
<feature type="transmembrane region" description="Helical" evidence="9">
    <location>
        <begin position="297"/>
        <end position="316"/>
    </location>
</feature>
<dbReference type="EMBL" id="BOPG01000135">
    <property type="protein sequence ID" value="GIJ64871.1"/>
    <property type="molecule type" value="Genomic_DNA"/>
</dbReference>
<comment type="subcellular location">
    <subcellularLocation>
        <location evidence="2">Cell membrane</location>
    </subcellularLocation>
</comment>
<dbReference type="CDD" id="cd00156">
    <property type="entry name" value="REC"/>
    <property type="match status" value="1"/>
</dbReference>
<dbReference type="Gene3D" id="3.30.450.20">
    <property type="entry name" value="PAS domain"/>
    <property type="match status" value="1"/>
</dbReference>
<keyword evidence="5" id="KW-0808">Transferase</keyword>
<dbReference type="InterPro" id="IPR003661">
    <property type="entry name" value="HisK_dim/P_dom"/>
</dbReference>
<dbReference type="SUPFAM" id="SSF55874">
    <property type="entry name" value="ATPase domain of HSP90 chaperone/DNA topoisomerase II/histidine kinase"/>
    <property type="match status" value="1"/>
</dbReference>
<reference evidence="12" key="1">
    <citation type="submission" date="2021-01" db="EMBL/GenBank/DDBJ databases">
        <title>Whole genome shotgun sequence of Virgisporangium aurantiacum NBRC 16421.</title>
        <authorList>
            <person name="Komaki H."/>
            <person name="Tamura T."/>
        </authorList>
    </citation>
    <scope>NUCLEOTIDE SEQUENCE</scope>
    <source>
        <strain evidence="12">NBRC 16421</strain>
    </source>
</reference>
<name>A0A8J4E7S4_9ACTN</name>
<dbReference type="InterPro" id="IPR011006">
    <property type="entry name" value="CheY-like_superfamily"/>
</dbReference>
<gene>
    <name evidence="12" type="ORF">Vau01_123870</name>
</gene>
<dbReference type="InterPro" id="IPR004358">
    <property type="entry name" value="Sig_transdc_His_kin-like_C"/>
</dbReference>
<dbReference type="SUPFAM" id="SSF47384">
    <property type="entry name" value="Homodimeric domain of signal transducing histidine kinase"/>
    <property type="match status" value="1"/>
</dbReference>
<dbReference type="Gene3D" id="3.40.50.2300">
    <property type="match status" value="2"/>
</dbReference>
<feature type="domain" description="Response regulatory" evidence="11">
    <location>
        <begin position="709"/>
        <end position="825"/>
    </location>
</feature>
<accession>A0A8J4E7S4</accession>
<feature type="modified residue" description="4-aspartylphosphate" evidence="8">
    <location>
        <position position="758"/>
    </location>
</feature>
<dbReference type="PROSITE" id="PS50109">
    <property type="entry name" value="HIS_KIN"/>
    <property type="match status" value="1"/>
</dbReference>
<dbReference type="InterPro" id="IPR003594">
    <property type="entry name" value="HATPase_dom"/>
</dbReference>
<dbReference type="SMART" id="SM00388">
    <property type="entry name" value="HisKA"/>
    <property type="match status" value="1"/>
</dbReference>
<dbReference type="SMART" id="SM00387">
    <property type="entry name" value="HATPase_c"/>
    <property type="match status" value="1"/>
</dbReference>
<evidence type="ECO:0000256" key="8">
    <source>
        <dbReference type="PROSITE-ProRule" id="PRU00169"/>
    </source>
</evidence>
<dbReference type="PANTHER" id="PTHR43047">
    <property type="entry name" value="TWO-COMPONENT HISTIDINE PROTEIN KINASE"/>
    <property type="match status" value="1"/>
</dbReference>
<evidence type="ECO:0000256" key="4">
    <source>
        <dbReference type="ARBA" id="ARBA00022553"/>
    </source>
</evidence>
<sequence>MNGALTRRAIQVGALAVVGALVPLVVLATLTLTKSEAAVRHEVEARLRLTTSLSSALIAQQVGSIVSLIEGAAKRPRLVQALADGDPARFDQAEIDQQIQALQEYRQGRTTSGLLDLDGILRGIPGAPELRGKDFSSRDYFKGVVATGGTYVSEAFVSAVQAHPFVVSIATYVRAPATGGQALGPPLGVLAATVELGEVQEIVDDVAAVQGVDLWIADQKGRLVAAPGGRPRALLPVASAPIDSVAEVAAGRLVDVDNGGEELLALRQQALPLRWTVFAAVPRDQAYAGATAIRTTVLAIGGPLGVMVCAGIFLLLRTQRRQWRAEAHLALARDDARDASRQKSEFLANMSHELRTPLNAILGFSELMADEPADGGNRTVPSDWIDHIRNGGRHLLVLINDVLDLSKVEAGHIELFPEPLDLSTAIDEAVAALGPLLSDRNLAVTTTVPPLTIPTDRVRFRQILNNLLSNAIKFTPNGGQIFINAHRAGAQIHVSVTDTGPGISLADQARVFTEFAQVGDVNLRKGGTGLGLPLARRLAQAHGGDLTLESEPGHGARFTLTLPAIPHAEPGAPSDPAATAYPCGGILVIEDDTAASLLLRTRLERAGYLVTVAATGEDGLAAARSCQPDLVLLNLTLPGPDGRLVLQQLKDDPQLRHIPVAVINIDDDQQVGVALGAVDYLVKPVQHDALLGWLVHHSVVPPLDGHTINVLVIDDDPATLAVVTQTLQRQGVQVVDAANGTDGLRLARAHTFDLIICDLLMPGIDGFTVIAALHDDPATRNVPVLVLTSHDLTQNDRNRLSGKTLAIITKGGQTPADLQDWIHRITELSSITR</sequence>
<dbReference type="Pfam" id="PF00512">
    <property type="entry name" value="HisKA"/>
    <property type="match status" value="1"/>
</dbReference>
<dbReference type="SUPFAM" id="SSF52172">
    <property type="entry name" value="CheY-like"/>
    <property type="match status" value="2"/>
</dbReference>
<keyword evidence="4 8" id="KW-0597">Phosphoprotein</keyword>
<dbReference type="Gene3D" id="3.30.565.10">
    <property type="entry name" value="Histidine kinase-like ATPase, C-terminal domain"/>
    <property type="match status" value="1"/>
</dbReference>
<evidence type="ECO:0000259" key="11">
    <source>
        <dbReference type="PROSITE" id="PS50110"/>
    </source>
</evidence>
<evidence type="ECO:0000313" key="12">
    <source>
        <dbReference type="EMBL" id="GIJ64871.1"/>
    </source>
</evidence>
<comment type="catalytic activity">
    <reaction evidence="1">
        <text>ATP + protein L-histidine = ADP + protein N-phospho-L-histidine.</text>
        <dbReference type="EC" id="2.7.13.3"/>
    </reaction>
</comment>
<dbReference type="CDD" id="cd16922">
    <property type="entry name" value="HATPase_EvgS-ArcB-TorS-like"/>
    <property type="match status" value="1"/>
</dbReference>
<dbReference type="Gene3D" id="1.10.287.130">
    <property type="match status" value="1"/>
</dbReference>
<evidence type="ECO:0000256" key="1">
    <source>
        <dbReference type="ARBA" id="ARBA00000085"/>
    </source>
</evidence>
<comment type="caution">
    <text evidence="12">The sequence shown here is derived from an EMBL/GenBank/DDBJ whole genome shotgun (WGS) entry which is preliminary data.</text>
</comment>
<dbReference type="CDD" id="cd17574">
    <property type="entry name" value="REC_OmpR"/>
    <property type="match status" value="1"/>
</dbReference>
<dbReference type="InterPro" id="IPR005467">
    <property type="entry name" value="His_kinase_dom"/>
</dbReference>
<keyword evidence="9" id="KW-0472">Membrane</keyword>
<evidence type="ECO:0000256" key="9">
    <source>
        <dbReference type="SAM" id="Phobius"/>
    </source>
</evidence>
<organism evidence="12 13">
    <name type="scientific">Virgisporangium aurantiacum</name>
    <dbReference type="NCBI Taxonomy" id="175570"/>
    <lineage>
        <taxon>Bacteria</taxon>
        <taxon>Bacillati</taxon>
        <taxon>Actinomycetota</taxon>
        <taxon>Actinomycetes</taxon>
        <taxon>Micromonosporales</taxon>
        <taxon>Micromonosporaceae</taxon>
        <taxon>Virgisporangium</taxon>
    </lineage>
</organism>
<dbReference type="InterPro" id="IPR036890">
    <property type="entry name" value="HATPase_C_sf"/>
</dbReference>
<evidence type="ECO:0000256" key="2">
    <source>
        <dbReference type="ARBA" id="ARBA00004236"/>
    </source>
</evidence>
<feature type="domain" description="Histidine kinase" evidence="10">
    <location>
        <begin position="349"/>
        <end position="566"/>
    </location>
</feature>
<dbReference type="InterPro" id="IPR036097">
    <property type="entry name" value="HisK_dim/P_sf"/>
</dbReference>
<dbReference type="RefSeq" id="WP_204014604.1">
    <property type="nucleotide sequence ID" value="NZ_BOPG01000135.1"/>
</dbReference>
<dbReference type="GO" id="GO:0009927">
    <property type="term" value="F:histidine phosphotransfer kinase activity"/>
    <property type="evidence" value="ECO:0007669"/>
    <property type="project" value="TreeGrafter"/>
</dbReference>
<dbReference type="CDD" id="cd00082">
    <property type="entry name" value="HisKA"/>
    <property type="match status" value="1"/>
</dbReference>
<dbReference type="GO" id="GO:0000155">
    <property type="term" value="F:phosphorelay sensor kinase activity"/>
    <property type="evidence" value="ECO:0007669"/>
    <property type="project" value="InterPro"/>
</dbReference>
<dbReference type="EC" id="2.7.13.3" evidence="3"/>
<evidence type="ECO:0000259" key="10">
    <source>
        <dbReference type="PROSITE" id="PS50109"/>
    </source>
</evidence>
<dbReference type="PROSITE" id="PS50110">
    <property type="entry name" value="RESPONSE_REGULATORY"/>
    <property type="match status" value="2"/>
</dbReference>
<dbReference type="AlphaFoldDB" id="A0A8J4E7S4"/>
<evidence type="ECO:0000256" key="3">
    <source>
        <dbReference type="ARBA" id="ARBA00012438"/>
    </source>
</evidence>
<keyword evidence="7" id="KW-0902">Two-component regulatory system</keyword>
<dbReference type="Proteomes" id="UP000612585">
    <property type="component" value="Unassembled WGS sequence"/>
</dbReference>
<protein>
    <recommendedName>
        <fullName evidence="3">histidine kinase</fullName>
        <ecNumber evidence="3">2.7.13.3</ecNumber>
    </recommendedName>
</protein>
<keyword evidence="9" id="KW-0812">Transmembrane</keyword>
<keyword evidence="13" id="KW-1185">Reference proteome</keyword>
<evidence type="ECO:0000256" key="5">
    <source>
        <dbReference type="ARBA" id="ARBA00022679"/>
    </source>
</evidence>